<dbReference type="InterPro" id="IPR022134">
    <property type="entry name" value="DUF3667"/>
</dbReference>
<keyword evidence="3" id="KW-1185">Reference proteome</keyword>
<evidence type="ECO:0000256" key="1">
    <source>
        <dbReference type="SAM" id="Phobius"/>
    </source>
</evidence>
<feature type="transmembrane region" description="Helical" evidence="1">
    <location>
        <begin position="306"/>
        <end position="325"/>
    </location>
</feature>
<protein>
    <recommendedName>
        <fullName evidence="4">DUF3667 domain-containing protein</fullName>
    </recommendedName>
</protein>
<organism evidence="2 3">
    <name type="scientific">Polaribacter pacificus</name>
    <dbReference type="NCBI Taxonomy" id="1775173"/>
    <lineage>
        <taxon>Bacteria</taxon>
        <taxon>Pseudomonadati</taxon>
        <taxon>Bacteroidota</taxon>
        <taxon>Flavobacteriia</taxon>
        <taxon>Flavobacteriales</taxon>
        <taxon>Flavobacteriaceae</taxon>
    </lineage>
</organism>
<gene>
    <name evidence="2" type="ORF">GCM10011416_04950</name>
</gene>
<feature type="transmembrane region" description="Helical" evidence="1">
    <location>
        <begin position="280"/>
        <end position="300"/>
    </location>
</feature>
<reference evidence="2" key="1">
    <citation type="journal article" date="2014" name="Int. J. Syst. Evol. Microbiol.">
        <title>Complete genome sequence of Corynebacterium casei LMG S-19264T (=DSM 44701T), isolated from a smear-ripened cheese.</title>
        <authorList>
            <consortium name="US DOE Joint Genome Institute (JGI-PGF)"/>
            <person name="Walter F."/>
            <person name="Albersmeier A."/>
            <person name="Kalinowski J."/>
            <person name="Ruckert C."/>
        </authorList>
    </citation>
    <scope>NUCLEOTIDE SEQUENCE</scope>
    <source>
        <strain evidence="2">CGMCC 1.15763</strain>
    </source>
</reference>
<dbReference type="AlphaFoldDB" id="A0A917HUY5"/>
<keyword evidence="1" id="KW-0812">Transmembrane</keyword>
<keyword evidence="1" id="KW-1133">Transmembrane helix</keyword>
<evidence type="ECO:0000313" key="2">
    <source>
        <dbReference type="EMBL" id="GGG91339.1"/>
    </source>
</evidence>
<feature type="transmembrane region" description="Helical" evidence="1">
    <location>
        <begin position="91"/>
        <end position="108"/>
    </location>
</feature>
<dbReference type="Pfam" id="PF12412">
    <property type="entry name" value="DUF3667"/>
    <property type="match status" value="1"/>
</dbReference>
<feature type="transmembrane region" description="Helical" evidence="1">
    <location>
        <begin position="346"/>
        <end position="365"/>
    </location>
</feature>
<evidence type="ECO:0008006" key="4">
    <source>
        <dbReference type="Google" id="ProtNLM"/>
    </source>
</evidence>
<evidence type="ECO:0000313" key="3">
    <source>
        <dbReference type="Proteomes" id="UP000633278"/>
    </source>
</evidence>
<dbReference type="Proteomes" id="UP000633278">
    <property type="component" value="Unassembled WGS sequence"/>
</dbReference>
<sequence>MRKSKKVNIVREPSCLNCGYPFQNDEKFCPECGQSNKDKQVTFKEFIYEIFNGFFSWDAKFWNTIVPLLTKPGKVSKDYIEGKRERYTNPFRFYLTISILFFVMLGVTDSYERFNDFRDGSQKKSISDNLKGISIDSIQEEATKNMESALKDTDSTQKKELFNVIQIASDSLKARSNTGPTFQLGDLKLNRFMDFQEKHPYMPIDEALDSLGTEKTFFNRFAYDRSEKISAIFKKDDGLNDFLKQLLSYASISLFVLLPFFTLFLKFFYIRREYTYVEHLVFVFHTQTVFFLLLTLFYLVNFILHPGFVIPIFILLFLIYLFLAMKHFYQQGTVKTFIKFCMLNTVYFILGSIGIMLTSVAAFLLY</sequence>
<feature type="transmembrane region" description="Helical" evidence="1">
    <location>
        <begin position="246"/>
        <end position="268"/>
    </location>
</feature>
<proteinExistence type="predicted"/>
<comment type="caution">
    <text evidence="2">The sequence shown here is derived from an EMBL/GenBank/DDBJ whole genome shotgun (WGS) entry which is preliminary data.</text>
</comment>
<keyword evidence="1" id="KW-0472">Membrane</keyword>
<name>A0A917HUY5_9FLAO</name>
<accession>A0A917HUY5</accession>
<dbReference type="RefSeq" id="WP_188597686.1">
    <property type="nucleotide sequence ID" value="NZ_BMJW01000001.1"/>
</dbReference>
<dbReference type="EMBL" id="BMJW01000001">
    <property type="protein sequence ID" value="GGG91339.1"/>
    <property type="molecule type" value="Genomic_DNA"/>
</dbReference>
<reference evidence="2" key="2">
    <citation type="submission" date="2020-09" db="EMBL/GenBank/DDBJ databases">
        <authorList>
            <person name="Sun Q."/>
            <person name="Zhou Y."/>
        </authorList>
    </citation>
    <scope>NUCLEOTIDE SEQUENCE</scope>
    <source>
        <strain evidence="2">CGMCC 1.15763</strain>
    </source>
</reference>